<dbReference type="GO" id="GO:0071944">
    <property type="term" value="C:cell periphery"/>
    <property type="evidence" value="ECO:0007669"/>
    <property type="project" value="UniProtKB-ARBA"/>
</dbReference>
<dbReference type="PRINTS" id="PR00805">
    <property type="entry name" value="ALPHACATENIN"/>
</dbReference>
<dbReference type="AlphaFoldDB" id="A0A139W8T9"/>
<accession>A0A139W8T9</accession>
<evidence type="ECO:0000313" key="8">
    <source>
        <dbReference type="Proteomes" id="UP000007266"/>
    </source>
</evidence>
<evidence type="ECO:0000256" key="1">
    <source>
        <dbReference type="ARBA" id="ARBA00004282"/>
    </source>
</evidence>
<dbReference type="PANTHER" id="PTHR18914:SF9">
    <property type="entry name" value="CATENIN ALPHA"/>
    <property type="match status" value="1"/>
</dbReference>
<dbReference type="InParanoid" id="A0A139W8T9"/>
<dbReference type="InterPro" id="IPR001033">
    <property type="entry name" value="Alpha_catenin"/>
</dbReference>
<evidence type="ECO:0000256" key="5">
    <source>
        <dbReference type="ARBA" id="ARBA00022889"/>
    </source>
</evidence>
<dbReference type="Proteomes" id="UP000007266">
    <property type="component" value="Unassembled WGS sequence"/>
</dbReference>
<dbReference type="GO" id="GO:0007155">
    <property type="term" value="P:cell adhesion"/>
    <property type="evidence" value="ECO:0007669"/>
    <property type="project" value="UniProtKB-KW"/>
</dbReference>
<feature type="non-terminal residue" evidence="7">
    <location>
        <position position="1"/>
    </location>
</feature>
<proteinExistence type="inferred from homology"/>
<evidence type="ECO:0000256" key="4">
    <source>
        <dbReference type="ARBA" id="ARBA00022490"/>
    </source>
</evidence>
<name>A0A139W8T9_TRICA</name>
<dbReference type="EMBL" id="KQ972998">
    <property type="protein sequence ID" value="KXZ75695.1"/>
    <property type="molecule type" value="Genomic_DNA"/>
</dbReference>
<dbReference type="GO" id="GO:0070161">
    <property type="term" value="C:anchoring junction"/>
    <property type="evidence" value="ECO:0007669"/>
    <property type="project" value="UniProtKB-SubCell"/>
</dbReference>
<comment type="similarity">
    <text evidence="3">Belongs to the vinculin/alpha-catenin family.</text>
</comment>
<dbReference type="GO" id="GO:0051015">
    <property type="term" value="F:actin filament binding"/>
    <property type="evidence" value="ECO:0007669"/>
    <property type="project" value="InterPro"/>
</dbReference>
<comment type="subcellular location">
    <subcellularLocation>
        <location evidence="1">Cell junction</location>
    </subcellularLocation>
    <subcellularLocation>
        <location evidence="2">Cytoplasm</location>
    </subcellularLocation>
</comment>
<sequence>ISETGNKLDKLTRQIAEQCPESTTKKDLLAYLERVALYSHQINIIAKVKADVQSANNEELILAGVESATSLIENAKNLMNAVVLTVKASYVATTKYTRTGTNIQSPIVVWKMKIPEKKPLVRLEKPKEVRAVVRKGSQRVPQHPIKALAEFEL</sequence>
<evidence type="ECO:0000256" key="6">
    <source>
        <dbReference type="ARBA" id="ARBA00022949"/>
    </source>
</evidence>
<evidence type="ECO:0000256" key="3">
    <source>
        <dbReference type="ARBA" id="ARBA00008376"/>
    </source>
</evidence>
<dbReference type="STRING" id="7070.A0A139W8T9"/>
<dbReference type="InterPro" id="IPR036723">
    <property type="entry name" value="Alpha-catenin/vinculin-like_sf"/>
</dbReference>
<evidence type="ECO:0000256" key="2">
    <source>
        <dbReference type="ARBA" id="ARBA00004496"/>
    </source>
</evidence>
<reference evidence="7 8" key="1">
    <citation type="journal article" date="2008" name="Nature">
        <title>The genome of the model beetle and pest Tribolium castaneum.</title>
        <authorList>
            <consortium name="Tribolium Genome Sequencing Consortium"/>
            <person name="Richards S."/>
            <person name="Gibbs R.A."/>
            <person name="Weinstock G.M."/>
            <person name="Brown S.J."/>
            <person name="Denell R."/>
            <person name="Beeman R.W."/>
            <person name="Gibbs R."/>
            <person name="Beeman R.W."/>
            <person name="Brown S.J."/>
            <person name="Bucher G."/>
            <person name="Friedrich M."/>
            <person name="Grimmelikhuijzen C.J."/>
            <person name="Klingler M."/>
            <person name="Lorenzen M."/>
            <person name="Richards S."/>
            <person name="Roth S."/>
            <person name="Schroder R."/>
            <person name="Tautz D."/>
            <person name="Zdobnov E.M."/>
            <person name="Muzny D."/>
            <person name="Gibbs R.A."/>
            <person name="Weinstock G.M."/>
            <person name="Attaway T."/>
            <person name="Bell S."/>
            <person name="Buhay C.J."/>
            <person name="Chandrabose M.N."/>
            <person name="Chavez D."/>
            <person name="Clerk-Blankenburg K.P."/>
            <person name="Cree A."/>
            <person name="Dao M."/>
            <person name="Davis C."/>
            <person name="Chacko J."/>
            <person name="Dinh H."/>
            <person name="Dugan-Rocha S."/>
            <person name="Fowler G."/>
            <person name="Garner T.T."/>
            <person name="Garnes J."/>
            <person name="Gnirke A."/>
            <person name="Hawes A."/>
            <person name="Hernandez J."/>
            <person name="Hines S."/>
            <person name="Holder M."/>
            <person name="Hume J."/>
            <person name="Jhangiani S.N."/>
            <person name="Joshi V."/>
            <person name="Khan Z.M."/>
            <person name="Jackson L."/>
            <person name="Kovar C."/>
            <person name="Kowis A."/>
            <person name="Lee S."/>
            <person name="Lewis L.R."/>
            <person name="Margolis J."/>
            <person name="Morgan M."/>
            <person name="Nazareth L.V."/>
            <person name="Nguyen N."/>
            <person name="Okwuonu G."/>
            <person name="Parker D."/>
            <person name="Richards S."/>
            <person name="Ruiz S.J."/>
            <person name="Santibanez J."/>
            <person name="Savard J."/>
            <person name="Scherer S.E."/>
            <person name="Schneider B."/>
            <person name="Sodergren E."/>
            <person name="Tautz D."/>
            <person name="Vattahil S."/>
            <person name="Villasana D."/>
            <person name="White C.S."/>
            <person name="Wright R."/>
            <person name="Park Y."/>
            <person name="Beeman R.W."/>
            <person name="Lord J."/>
            <person name="Oppert B."/>
            <person name="Lorenzen M."/>
            <person name="Brown S."/>
            <person name="Wang L."/>
            <person name="Savard J."/>
            <person name="Tautz D."/>
            <person name="Richards S."/>
            <person name="Weinstock G."/>
            <person name="Gibbs R.A."/>
            <person name="Liu Y."/>
            <person name="Worley K."/>
            <person name="Weinstock G."/>
            <person name="Elsik C.G."/>
            <person name="Reese J.T."/>
            <person name="Elhaik E."/>
            <person name="Landan G."/>
            <person name="Graur D."/>
            <person name="Arensburger P."/>
            <person name="Atkinson P."/>
            <person name="Beeman R.W."/>
            <person name="Beidler J."/>
            <person name="Brown S.J."/>
            <person name="Demuth J.P."/>
            <person name="Drury D.W."/>
            <person name="Du Y.Z."/>
            <person name="Fujiwara H."/>
            <person name="Lorenzen M."/>
            <person name="Maselli V."/>
            <person name="Osanai M."/>
            <person name="Park Y."/>
            <person name="Robertson H.M."/>
            <person name="Tu Z."/>
            <person name="Wang J.J."/>
            <person name="Wang S."/>
            <person name="Richards S."/>
            <person name="Song H."/>
            <person name="Zhang L."/>
            <person name="Sodergren E."/>
            <person name="Werner D."/>
            <person name="Stanke M."/>
            <person name="Morgenstern B."/>
            <person name="Solovyev V."/>
            <person name="Kosarev P."/>
            <person name="Brown G."/>
            <person name="Chen H.C."/>
            <person name="Ermolaeva O."/>
            <person name="Hlavina W."/>
            <person name="Kapustin Y."/>
            <person name="Kiryutin B."/>
            <person name="Kitts P."/>
            <person name="Maglott D."/>
            <person name="Pruitt K."/>
            <person name="Sapojnikov V."/>
            <person name="Souvorov A."/>
            <person name="Mackey A.J."/>
            <person name="Waterhouse R.M."/>
            <person name="Wyder S."/>
            <person name="Zdobnov E.M."/>
            <person name="Zdobnov E.M."/>
            <person name="Wyder S."/>
            <person name="Kriventseva E.V."/>
            <person name="Kadowaki T."/>
            <person name="Bork P."/>
            <person name="Aranda M."/>
            <person name="Bao R."/>
            <person name="Beermann A."/>
            <person name="Berns N."/>
            <person name="Bolognesi R."/>
            <person name="Bonneton F."/>
            <person name="Bopp D."/>
            <person name="Brown S.J."/>
            <person name="Bucher G."/>
            <person name="Butts T."/>
            <person name="Chaumot A."/>
            <person name="Denell R.E."/>
            <person name="Ferrier D.E."/>
            <person name="Friedrich M."/>
            <person name="Gordon C.M."/>
            <person name="Jindra M."/>
            <person name="Klingler M."/>
            <person name="Lan Q."/>
            <person name="Lattorff H.M."/>
            <person name="Laudet V."/>
            <person name="von Levetsow C."/>
            <person name="Liu Z."/>
            <person name="Lutz R."/>
            <person name="Lynch J.A."/>
            <person name="da Fonseca R.N."/>
            <person name="Posnien N."/>
            <person name="Reuter R."/>
            <person name="Roth S."/>
            <person name="Savard J."/>
            <person name="Schinko J.B."/>
            <person name="Schmitt C."/>
            <person name="Schoppmeier M."/>
            <person name="Schroder R."/>
            <person name="Shippy T.D."/>
            <person name="Simonnet F."/>
            <person name="Marques-Souza H."/>
            <person name="Tautz D."/>
            <person name="Tomoyasu Y."/>
            <person name="Trauner J."/>
            <person name="Van der Zee M."/>
            <person name="Vervoort M."/>
            <person name="Wittkopp N."/>
            <person name="Wimmer E.A."/>
            <person name="Yang X."/>
            <person name="Jones A.K."/>
            <person name="Sattelle D.B."/>
            <person name="Ebert P.R."/>
            <person name="Nelson D."/>
            <person name="Scott J.G."/>
            <person name="Beeman R.W."/>
            <person name="Muthukrishnan S."/>
            <person name="Kramer K.J."/>
            <person name="Arakane Y."/>
            <person name="Beeman R.W."/>
            <person name="Zhu Q."/>
            <person name="Hogenkamp D."/>
            <person name="Dixit R."/>
            <person name="Oppert B."/>
            <person name="Jiang H."/>
            <person name="Zou Z."/>
            <person name="Marshall J."/>
            <person name="Elpidina E."/>
            <person name="Vinokurov K."/>
            <person name="Oppert C."/>
            <person name="Zou Z."/>
            <person name="Evans J."/>
            <person name="Lu Z."/>
            <person name="Zhao P."/>
            <person name="Sumathipala N."/>
            <person name="Altincicek B."/>
            <person name="Vilcinskas A."/>
            <person name="Williams M."/>
            <person name="Hultmark D."/>
            <person name="Hetru C."/>
            <person name="Jiang H."/>
            <person name="Grimmelikhuijzen C.J."/>
            <person name="Hauser F."/>
            <person name="Cazzamali G."/>
            <person name="Williamson M."/>
            <person name="Park Y."/>
            <person name="Li B."/>
            <person name="Tanaka Y."/>
            <person name="Predel R."/>
            <person name="Neupert S."/>
            <person name="Schachtner J."/>
            <person name="Verleyen P."/>
            <person name="Raible F."/>
            <person name="Bork P."/>
            <person name="Friedrich M."/>
            <person name="Walden K.K."/>
            <person name="Robertson H.M."/>
            <person name="Angeli S."/>
            <person name="Foret S."/>
            <person name="Bucher G."/>
            <person name="Schuetz S."/>
            <person name="Maleszka R."/>
            <person name="Wimmer E.A."/>
            <person name="Beeman R.W."/>
            <person name="Lorenzen M."/>
            <person name="Tomoyasu Y."/>
            <person name="Miller S.C."/>
            <person name="Grossmann D."/>
            <person name="Bucher G."/>
        </authorList>
    </citation>
    <scope>NUCLEOTIDE SEQUENCE [LARGE SCALE GENOMIC DNA]</scope>
    <source>
        <strain evidence="7 8">Georgia GA2</strain>
    </source>
</reference>
<reference evidence="7 8" key="2">
    <citation type="journal article" date="2010" name="Nucleic Acids Res.">
        <title>BeetleBase in 2010: revisions to provide comprehensive genomic information for Tribolium castaneum.</title>
        <authorList>
            <person name="Kim H.S."/>
            <person name="Murphy T."/>
            <person name="Xia J."/>
            <person name="Caragea D."/>
            <person name="Park Y."/>
            <person name="Beeman R.W."/>
            <person name="Lorenzen M.D."/>
            <person name="Butcher S."/>
            <person name="Manak J.R."/>
            <person name="Brown S.J."/>
        </authorList>
    </citation>
    <scope>NUCLEOTIDE SEQUENCE [LARGE SCALE GENOMIC DNA]</scope>
    <source>
        <strain evidence="7 8">Georgia GA2</strain>
    </source>
</reference>
<organism evidence="7 8">
    <name type="scientific">Tribolium castaneum</name>
    <name type="common">Red flour beetle</name>
    <dbReference type="NCBI Taxonomy" id="7070"/>
    <lineage>
        <taxon>Eukaryota</taxon>
        <taxon>Metazoa</taxon>
        <taxon>Ecdysozoa</taxon>
        <taxon>Arthropoda</taxon>
        <taxon>Hexapoda</taxon>
        <taxon>Insecta</taxon>
        <taxon>Pterygota</taxon>
        <taxon>Neoptera</taxon>
        <taxon>Endopterygota</taxon>
        <taxon>Coleoptera</taxon>
        <taxon>Polyphaga</taxon>
        <taxon>Cucujiformia</taxon>
        <taxon>Tenebrionidae</taxon>
        <taxon>Tenebrionidae incertae sedis</taxon>
        <taxon>Tribolium</taxon>
    </lineage>
</organism>
<dbReference type="GO" id="GO:0005737">
    <property type="term" value="C:cytoplasm"/>
    <property type="evidence" value="ECO:0007669"/>
    <property type="project" value="UniProtKB-SubCell"/>
</dbReference>
<keyword evidence="4" id="KW-0963">Cytoplasm</keyword>
<keyword evidence="6" id="KW-0965">Cell junction</keyword>
<dbReference type="InterPro" id="IPR006077">
    <property type="entry name" value="Vinculin/catenin"/>
</dbReference>
<gene>
    <name evidence="7" type="primary">AUGUSTUS-3.0.2_35026</name>
    <name evidence="7" type="ORF">TcasGA2_TC035026</name>
</gene>
<keyword evidence="5" id="KW-0130">Cell adhesion</keyword>
<protein>
    <submittedName>
        <fullName evidence="7">Catenin alpha-like protein</fullName>
    </submittedName>
</protein>
<dbReference type="Pfam" id="PF01044">
    <property type="entry name" value="Vinculin"/>
    <property type="match status" value="1"/>
</dbReference>
<keyword evidence="8" id="KW-1185">Reference proteome</keyword>
<evidence type="ECO:0000313" key="7">
    <source>
        <dbReference type="EMBL" id="KXZ75695.1"/>
    </source>
</evidence>
<dbReference type="Gene3D" id="1.20.120.230">
    <property type="entry name" value="Alpha-catenin/vinculin-like"/>
    <property type="match status" value="1"/>
</dbReference>
<dbReference type="GO" id="GO:0045296">
    <property type="term" value="F:cadherin binding"/>
    <property type="evidence" value="ECO:0007669"/>
    <property type="project" value="InterPro"/>
</dbReference>
<dbReference type="SUPFAM" id="SSF47220">
    <property type="entry name" value="alpha-catenin/vinculin-like"/>
    <property type="match status" value="1"/>
</dbReference>
<dbReference type="PANTHER" id="PTHR18914">
    <property type="entry name" value="ALPHA CATENIN"/>
    <property type="match status" value="1"/>
</dbReference>